<dbReference type="EMBL" id="BX572600">
    <property type="protein sequence ID" value="CAE27629.1"/>
    <property type="molecule type" value="Genomic_DNA"/>
</dbReference>
<feature type="signal peptide" evidence="1">
    <location>
        <begin position="1"/>
        <end position="41"/>
    </location>
</feature>
<dbReference type="eggNOG" id="ENOG5033B3H">
    <property type="taxonomic scope" value="Bacteria"/>
</dbReference>
<keyword evidence="1" id="KW-0732">Signal</keyword>
<name>Q6N7R8_RHOPA</name>
<gene>
    <name evidence="2" type="ordered locus">RPA2188</name>
</gene>
<proteinExistence type="predicted"/>
<evidence type="ECO:0000256" key="1">
    <source>
        <dbReference type="SAM" id="SignalP"/>
    </source>
</evidence>
<sequence>MKDQTMTDSANDFVHRSRLSAAALVAAATLCSTVMTSPASAQGTPQERRACRPDVMRLCRPEIPNVPRITACLIAKRTQLSAACAKVMFPSRRSDASSPVASRSVVTQ</sequence>
<accession>Q6N7R8</accession>
<dbReference type="AlphaFoldDB" id="Q6N7R8"/>
<dbReference type="STRING" id="258594.RPA2188"/>
<dbReference type="HOGENOM" id="CLU_2194914_0_0_5"/>
<feature type="chain" id="PRO_5004278316" evidence="1">
    <location>
        <begin position="42"/>
        <end position="108"/>
    </location>
</feature>
<dbReference type="PhylomeDB" id="Q6N7R8"/>
<reference evidence="2" key="1">
    <citation type="journal article" date="2004" name="Nat. Biotechnol.">
        <title>Complete genome sequence of the metabolically versatile photosynthetic bacterium Rhodopseudomonas palustris.</title>
        <authorList>
            <person name="Larimer F.W."/>
            <person name="Chain P."/>
            <person name="Hauser L."/>
            <person name="Lamerdin J."/>
            <person name="Malfatti S."/>
            <person name="Do L."/>
            <person name="Land M.L."/>
            <person name="Pelletier D.A."/>
            <person name="Beatty J.T."/>
            <person name="Lang A.S."/>
            <person name="Tabita F.R."/>
            <person name="Gibson J.L."/>
            <person name="Hanson T.E."/>
            <person name="Bobst C."/>
            <person name="Torres J.L."/>
            <person name="Peres C."/>
            <person name="Harrison F.H."/>
            <person name="Gibson J."/>
            <person name="Harwood C.S."/>
        </authorList>
    </citation>
    <scope>NUCLEOTIDE SEQUENCE [LARGE SCALE GENOMIC DNA]</scope>
    <source>
        <strain evidence="2">CGA009</strain>
    </source>
</reference>
<protein>
    <submittedName>
        <fullName evidence="2">Uncharacterized protein</fullName>
    </submittedName>
</protein>
<organism evidence="2">
    <name type="scientific">Rhodopseudomonas palustris (strain ATCC BAA-98 / CGA009)</name>
    <dbReference type="NCBI Taxonomy" id="258594"/>
    <lineage>
        <taxon>Bacteria</taxon>
        <taxon>Pseudomonadati</taxon>
        <taxon>Pseudomonadota</taxon>
        <taxon>Alphaproteobacteria</taxon>
        <taxon>Hyphomicrobiales</taxon>
        <taxon>Nitrobacteraceae</taxon>
        <taxon>Rhodopseudomonas</taxon>
    </lineage>
</organism>
<evidence type="ECO:0000313" key="2">
    <source>
        <dbReference type="EMBL" id="CAE27629.1"/>
    </source>
</evidence>